<dbReference type="RefSeq" id="WP_135838558.1">
    <property type="nucleotide sequence ID" value="NZ_SRRO01000001.1"/>
</dbReference>
<feature type="chain" id="PRO_5039313620" evidence="1">
    <location>
        <begin position="21"/>
        <end position="182"/>
    </location>
</feature>
<evidence type="ECO:0000313" key="2">
    <source>
        <dbReference type="EMBL" id="TGN64028.1"/>
    </source>
</evidence>
<sequence length="182" mass="19832">MRSTLLGAATLTVAATLALAQLSPASADSIGVKDPKDLAHGVDLRSVQVEHKARAIVVTTTHTDLRRSFRSGSSGSVYLDTDPSDPGPEYVFAGGFFVGTDYQLLEIDGFSSTREGNPVDGSYIMRVDYDREQVRMRIDREALGSPEEVRVAVKVAGSRPDGSNTRRDWLGEPRSFTEWVAR</sequence>
<evidence type="ECO:0000256" key="1">
    <source>
        <dbReference type="SAM" id="SignalP"/>
    </source>
</evidence>
<comment type="caution">
    <text evidence="2">The sequence shown here is derived from an EMBL/GenBank/DDBJ whole genome shotgun (WGS) entry which is preliminary data.</text>
</comment>
<proteinExistence type="predicted"/>
<accession>A0A4Z1CEZ1</accession>
<gene>
    <name evidence="2" type="ORF">EXE59_08735</name>
</gene>
<dbReference type="OrthoDB" id="3780559at2"/>
<reference evidence="2 3" key="1">
    <citation type="submission" date="2019-04" db="EMBL/GenBank/DDBJ databases">
        <title>Three New Species of Nocardioides, Nocardioides euryhalodurans sp. nov., Nocardioides seonyuensis sp. nov. and Nocardioides eburneoflavus sp. nov. Isolated from Soil.</title>
        <authorList>
            <person name="Roh S.G."/>
            <person name="Lee C."/>
            <person name="Kim M.-K."/>
            <person name="Kim S.B."/>
        </authorList>
    </citation>
    <scope>NUCLEOTIDE SEQUENCE [LARGE SCALE GENOMIC DNA]</scope>
    <source>
        <strain evidence="2 3">MMS17-SY213</strain>
    </source>
</reference>
<name>A0A4Z1CEZ1_9ACTN</name>
<keyword evidence="1" id="KW-0732">Signal</keyword>
<dbReference type="Proteomes" id="UP000297496">
    <property type="component" value="Unassembled WGS sequence"/>
</dbReference>
<protein>
    <submittedName>
        <fullName evidence="2">Uncharacterized protein</fullName>
    </submittedName>
</protein>
<dbReference type="EMBL" id="SRRO01000001">
    <property type="protein sequence ID" value="TGN64028.1"/>
    <property type="molecule type" value="Genomic_DNA"/>
</dbReference>
<organism evidence="2 3">
    <name type="scientific">Nocardioides eburneiflavus</name>
    <dbReference type="NCBI Taxonomy" id="2518372"/>
    <lineage>
        <taxon>Bacteria</taxon>
        <taxon>Bacillati</taxon>
        <taxon>Actinomycetota</taxon>
        <taxon>Actinomycetes</taxon>
        <taxon>Propionibacteriales</taxon>
        <taxon>Nocardioidaceae</taxon>
        <taxon>Nocardioides</taxon>
    </lineage>
</organism>
<keyword evidence="3" id="KW-1185">Reference proteome</keyword>
<dbReference type="AlphaFoldDB" id="A0A4Z1CEZ1"/>
<feature type="signal peptide" evidence="1">
    <location>
        <begin position="1"/>
        <end position="20"/>
    </location>
</feature>
<evidence type="ECO:0000313" key="3">
    <source>
        <dbReference type="Proteomes" id="UP000297496"/>
    </source>
</evidence>